<dbReference type="GO" id="GO:0030170">
    <property type="term" value="F:pyridoxal phosphate binding"/>
    <property type="evidence" value="ECO:0007669"/>
    <property type="project" value="InterPro"/>
</dbReference>
<dbReference type="SUPFAM" id="SSF53383">
    <property type="entry name" value="PLP-dependent transferases"/>
    <property type="match status" value="1"/>
</dbReference>
<evidence type="ECO:0000256" key="5">
    <source>
        <dbReference type="ARBA" id="ARBA00023163"/>
    </source>
</evidence>
<evidence type="ECO:0000256" key="4">
    <source>
        <dbReference type="ARBA" id="ARBA00023125"/>
    </source>
</evidence>
<dbReference type="SUPFAM" id="SSF46785">
    <property type="entry name" value="Winged helix' DNA-binding domain"/>
    <property type="match status" value="1"/>
</dbReference>
<dbReference type="PANTHER" id="PTHR46577">
    <property type="entry name" value="HTH-TYPE TRANSCRIPTIONAL REGULATORY PROTEIN GABR"/>
    <property type="match status" value="1"/>
</dbReference>
<dbReference type="Proteomes" id="UP000283003">
    <property type="component" value="Unassembled WGS sequence"/>
</dbReference>
<protein>
    <submittedName>
        <fullName evidence="7">PLP-dependent aminotransferase family protein</fullName>
    </submittedName>
</protein>
<keyword evidence="7" id="KW-0808">Transferase</keyword>
<dbReference type="InterPro" id="IPR051446">
    <property type="entry name" value="HTH_trans_reg/aminotransferase"/>
</dbReference>
<keyword evidence="2" id="KW-0663">Pyridoxal phosphate</keyword>
<name>A0A437GZK0_9SPHN</name>
<evidence type="ECO:0000256" key="3">
    <source>
        <dbReference type="ARBA" id="ARBA00023015"/>
    </source>
</evidence>
<accession>A0A437GZK0</accession>
<reference evidence="7 8" key="1">
    <citation type="submission" date="2018-12" db="EMBL/GenBank/DDBJ databases">
        <title>Croceicoccus ponticola sp. nov., a lipolytic bacterium isolated from seawater.</title>
        <authorList>
            <person name="Yoon J.-H."/>
        </authorList>
    </citation>
    <scope>NUCLEOTIDE SEQUENCE [LARGE SCALE GENOMIC DNA]</scope>
    <source>
        <strain evidence="7 8">GM-16</strain>
    </source>
</reference>
<keyword evidence="5" id="KW-0804">Transcription</keyword>
<evidence type="ECO:0000313" key="8">
    <source>
        <dbReference type="Proteomes" id="UP000283003"/>
    </source>
</evidence>
<dbReference type="SMART" id="SM00345">
    <property type="entry name" value="HTH_GNTR"/>
    <property type="match status" value="1"/>
</dbReference>
<dbReference type="GO" id="GO:0003677">
    <property type="term" value="F:DNA binding"/>
    <property type="evidence" value="ECO:0007669"/>
    <property type="project" value="UniProtKB-KW"/>
</dbReference>
<dbReference type="Gene3D" id="3.40.640.10">
    <property type="entry name" value="Type I PLP-dependent aspartate aminotransferase-like (Major domain)"/>
    <property type="match status" value="1"/>
</dbReference>
<dbReference type="InterPro" id="IPR000524">
    <property type="entry name" value="Tscrpt_reg_HTH_GntR"/>
</dbReference>
<proteinExistence type="inferred from homology"/>
<dbReference type="GO" id="GO:0008483">
    <property type="term" value="F:transaminase activity"/>
    <property type="evidence" value="ECO:0007669"/>
    <property type="project" value="UniProtKB-KW"/>
</dbReference>
<dbReference type="PROSITE" id="PS50949">
    <property type="entry name" value="HTH_GNTR"/>
    <property type="match status" value="1"/>
</dbReference>
<keyword evidence="3" id="KW-0805">Transcription regulation</keyword>
<comment type="caution">
    <text evidence="7">The sequence shown here is derived from an EMBL/GenBank/DDBJ whole genome shotgun (WGS) entry which is preliminary data.</text>
</comment>
<gene>
    <name evidence="7" type="ORF">EKN06_00635</name>
</gene>
<evidence type="ECO:0000313" key="7">
    <source>
        <dbReference type="EMBL" id="RVQ68775.1"/>
    </source>
</evidence>
<dbReference type="AlphaFoldDB" id="A0A437GZK0"/>
<comment type="similarity">
    <text evidence="1">In the C-terminal section; belongs to the class-I pyridoxal-phosphate-dependent aminotransferase family.</text>
</comment>
<feature type="domain" description="HTH gntR-type" evidence="6">
    <location>
        <begin position="13"/>
        <end position="81"/>
    </location>
</feature>
<organism evidence="7 8">
    <name type="scientific">Croceicoccus ponticola</name>
    <dbReference type="NCBI Taxonomy" id="2217664"/>
    <lineage>
        <taxon>Bacteria</taxon>
        <taxon>Pseudomonadati</taxon>
        <taxon>Pseudomonadota</taxon>
        <taxon>Alphaproteobacteria</taxon>
        <taxon>Sphingomonadales</taxon>
        <taxon>Erythrobacteraceae</taxon>
        <taxon>Croceicoccus</taxon>
    </lineage>
</organism>
<dbReference type="OrthoDB" id="9804020at2"/>
<dbReference type="InterPro" id="IPR036388">
    <property type="entry name" value="WH-like_DNA-bd_sf"/>
</dbReference>
<dbReference type="CDD" id="cd00609">
    <property type="entry name" value="AAT_like"/>
    <property type="match status" value="1"/>
</dbReference>
<dbReference type="PANTHER" id="PTHR46577:SF1">
    <property type="entry name" value="HTH-TYPE TRANSCRIPTIONAL REGULATORY PROTEIN GABR"/>
    <property type="match status" value="1"/>
</dbReference>
<dbReference type="InterPro" id="IPR015424">
    <property type="entry name" value="PyrdxlP-dep_Trfase"/>
</dbReference>
<evidence type="ECO:0000256" key="2">
    <source>
        <dbReference type="ARBA" id="ARBA00022898"/>
    </source>
</evidence>
<dbReference type="Pfam" id="PF00392">
    <property type="entry name" value="GntR"/>
    <property type="match status" value="1"/>
</dbReference>
<dbReference type="InterPro" id="IPR015421">
    <property type="entry name" value="PyrdxlP-dep_Trfase_major"/>
</dbReference>
<dbReference type="InterPro" id="IPR004839">
    <property type="entry name" value="Aminotransferase_I/II_large"/>
</dbReference>
<sequence length="460" mass="49048">MHNWLPDLTSVTGPKYLAIADAIEQDIVVGRLTAGTRLPPQRALAEMLGVDLTTVSRGYSEAQRRGLIGGEGRRGSFILTQPASTNVEVDQPVETGMNAPPEPAGNALANAWRSASDILMTQATIPPPFHYQPSGGMASVRAAGATLLQTRGIECGADTVVVTAGGQHGLHAIVSTAFRPGDTIAVAPFAYPGFLSVARRYGLRLVPIPTDKDGILPEALAETCQREHINGLYVIPTNDNPTTATMGLARREAIAQVAACSNLVVIEDDAYGLLPEVPMPPLASLIPDRTFHICSISKIISPGLRLAWVRAPDIGAAWRLAADLHETAIMAPPFNAAVVSVWLENGEFWHLAEAVRSEVRARQEIVANTLRPGSYRAQPYGYHLWLPLPLGSDPAIIIDTLRPFGLSLSFSDAFAVERTGAPPAFRVSTGGLITRKGLKSALALLREMTVASAPHKVSLV</sequence>
<dbReference type="RefSeq" id="WP_127610961.1">
    <property type="nucleotide sequence ID" value="NZ_RXOL01000001.1"/>
</dbReference>
<dbReference type="GO" id="GO:0003700">
    <property type="term" value="F:DNA-binding transcription factor activity"/>
    <property type="evidence" value="ECO:0007669"/>
    <property type="project" value="InterPro"/>
</dbReference>
<dbReference type="Gene3D" id="1.10.10.10">
    <property type="entry name" value="Winged helix-like DNA-binding domain superfamily/Winged helix DNA-binding domain"/>
    <property type="match status" value="1"/>
</dbReference>
<evidence type="ECO:0000259" key="6">
    <source>
        <dbReference type="PROSITE" id="PS50949"/>
    </source>
</evidence>
<dbReference type="InterPro" id="IPR036390">
    <property type="entry name" value="WH_DNA-bd_sf"/>
</dbReference>
<dbReference type="Pfam" id="PF00155">
    <property type="entry name" value="Aminotran_1_2"/>
    <property type="match status" value="1"/>
</dbReference>
<keyword evidence="8" id="KW-1185">Reference proteome</keyword>
<keyword evidence="7" id="KW-0032">Aminotransferase</keyword>
<dbReference type="EMBL" id="RXOL01000001">
    <property type="protein sequence ID" value="RVQ68775.1"/>
    <property type="molecule type" value="Genomic_DNA"/>
</dbReference>
<dbReference type="CDD" id="cd07377">
    <property type="entry name" value="WHTH_GntR"/>
    <property type="match status" value="1"/>
</dbReference>
<keyword evidence="4" id="KW-0238">DNA-binding</keyword>
<evidence type="ECO:0000256" key="1">
    <source>
        <dbReference type="ARBA" id="ARBA00005384"/>
    </source>
</evidence>